<comment type="cofactor">
    <cofactor evidence="1">
        <name>a divalent metal cation</name>
        <dbReference type="ChEBI" id="CHEBI:60240"/>
    </cofactor>
</comment>
<name>A0A176RVD7_9GAMM</name>
<accession>A0A176RVD7</accession>
<feature type="compositionally biased region" description="Basic and acidic residues" evidence="3">
    <location>
        <begin position="1"/>
        <end position="14"/>
    </location>
</feature>
<dbReference type="GO" id="GO:0046872">
    <property type="term" value="F:metal ion binding"/>
    <property type="evidence" value="ECO:0007669"/>
    <property type="project" value="UniProtKB-KW"/>
</dbReference>
<gene>
    <name evidence="5" type="ORF">THIOM_004651</name>
</gene>
<evidence type="ECO:0000256" key="1">
    <source>
        <dbReference type="ARBA" id="ARBA00001968"/>
    </source>
</evidence>
<dbReference type="EMBL" id="LUTY01002698">
    <property type="protein sequence ID" value="OAD19697.1"/>
    <property type="molecule type" value="Genomic_DNA"/>
</dbReference>
<evidence type="ECO:0000313" key="6">
    <source>
        <dbReference type="Proteomes" id="UP000076962"/>
    </source>
</evidence>
<sequence>MGYKGFDKDYDVPKLHLPNPKPRKSKTNPNPSLTEEQRLENKTFSQIRIRVEHSLSGLKRFNILIHDFRNHIPKFIDHVAVTCAGLWNFKIAIRNLAILY</sequence>
<protein>
    <submittedName>
        <fullName evidence="5">Transposase, IS4 family protein</fullName>
    </submittedName>
</protein>
<dbReference type="InterPro" id="IPR027806">
    <property type="entry name" value="HARBI1_dom"/>
</dbReference>
<evidence type="ECO:0000259" key="4">
    <source>
        <dbReference type="Pfam" id="PF13359"/>
    </source>
</evidence>
<organism evidence="5 6">
    <name type="scientific">Candidatus Thiomargarita nelsonii</name>
    <dbReference type="NCBI Taxonomy" id="1003181"/>
    <lineage>
        <taxon>Bacteria</taxon>
        <taxon>Pseudomonadati</taxon>
        <taxon>Pseudomonadota</taxon>
        <taxon>Gammaproteobacteria</taxon>
        <taxon>Thiotrichales</taxon>
        <taxon>Thiotrichaceae</taxon>
        <taxon>Thiomargarita</taxon>
    </lineage>
</organism>
<feature type="domain" description="DDE Tnp4" evidence="4">
    <location>
        <begin position="7"/>
        <end position="88"/>
    </location>
</feature>
<dbReference type="Pfam" id="PF13359">
    <property type="entry name" value="DDE_Tnp_4"/>
    <property type="match status" value="1"/>
</dbReference>
<keyword evidence="6" id="KW-1185">Reference proteome</keyword>
<evidence type="ECO:0000256" key="2">
    <source>
        <dbReference type="ARBA" id="ARBA00022723"/>
    </source>
</evidence>
<feature type="region of interest" description="Disordered" evidence="3">
    <location>
        <begin position="1"/>
        <end position="37"/>
    </location>
</feature>
<dbReference type="AlphaFoldDB" id="A0A176RVD7"/>
<dbReference type="Proteomes" id="UP000076962">
    <property type="component" value="Unassembled WGS sequence"/>
</dbReference>
<reference evidence="5 6" key="1">
    <citation type="submission" date="2016-05" db="EMBL/GenBank/DDBJ databases">
        <title>Single-cell genome of chain-forming Candidatus Thiomargarita nelsonii and comparison to other large sulfur-oxidizing bacteria.</title>
        <authorList>
            <person name="Winkel M."/>
            <person name="Salman V."/>
            <person name="Woyke T."/>
            <person name="Schulz-Vogt H."/>
            <person name="Richter M."/>
            <person name="Flood B."/>
            <person name="Bailey J."/>
            <person name="Amann R."/>
            <person name="Mussmann M."/>
        </authorList>
    </citation>
    <scope>NUCLEOTIDE SEQUENCE [LARGE SCALE GENOMIC DNA]</scope>
    <source>
        <strain evidence="5 6">THI036</strain>
    </source>
</reference>
<evidence type="ECO:0000256" key="3">
    <source>
        <dbReference type="SAM" id="MobiDB-lite"/>
    </source>
</evidence>
<evidence type="ECO:0000313" key="5">
    <source>
        <dbReference type="EMBL" id="OAD19697.1"/>
    </source>
</evidence>
<proteinExistence type="predicted"/>
<keyword evidence="2" id="KW-0479">Metal-binding</keyword>
<comment type="caution">
    <text evidence="5">The sequence shown here is derived from an EMBL/GenBank/DDBJ whole genome shotgun (WGS) entry which is preliminary data.</text>
</comment>